<reference evidence="2" key="2">
    <citation type="submission" date="2015-06" db="UniProtKB">
        <authorList>
            <consortium name="EnsemblPlants"/>
        </authorList>
    </citation>
    <scope>IDENTIFICATION</scope>
    <source>
        <strain evidence="2">DM1-3 516 R44</strain>
    </source>
</reference>
<feature type="compositionally biased region" description="Low complexity" evidence="1">
    <location>
        <begin position="43"/>
        <end position="55"/>
    </location>
</feature>
<evidence type="ECO:0008006" key="4">
    <source>
        <dbReference type="Google" id="ProtNLM"/>
    </source>
</evidence>
<keyword evidence="3" id="KW-1185">Reference proteome</keyword>
<evidence type="ECO:0000313" key="2">
    <source>
        <dbReference type="EnsemblPlants" id="PGSC0003DMT400085140"/>
    </source>
</evidence>
<dbReference type="InParanoid" id="M1D8U5"/>
<feature type="compositionally biased region" description="Acidic residues" evidence="1">
    <location>
        <begin position="135"/>
        <end position="150"/>
    </location>
</feature>
<name>M1D8U5_SOLTU</name>
<organism evidence="2 3">
    <name type="scientific">Solanum tuberosum</name>
    <name type="common">Potato</name>
    <dbReference type="NCBI Taxonomy" id="4113"/>
    <lineage>
        <taxon>Eukaryota</taxon>
        <taxon>Viridiplantae</taxon>
        <taxon>Streptophyta</taxon>
        <taxon>Embryophyta</taxon>
        <taxon>Tracheophyta</taxon>
        <taxon>Spermatophyta</taxon>
        <taxon>Magnoliopsida</taxon>
        <taxon>eudicotyledons</taxon>
        <taxon>Gunneridae</taxon>
        <taxon>Pentapetalae</taxon>
        <taxon>asterids</taxon>
        <taxon>lamiids</taxon>
        <taxon>Solanales</taxon>
        <taxon>Solanaceae</taxon>
        <taxon>Solanoideae</taxon>
        <taxon>Solaneae</taxon>
        <taxon>Solanum</taxon>
    </lineage>
</organism>
<dbReference type="HOGENOM" id="CLU_029307_2_2_1"/>
<dbReference type="PaxDb" id="4113-PGSC0003DMT400085140"/>
<proteinExistence type="predicted"/>
<dbReference type="AlphaFoldDB" id="M1D8U5"/>
<feature type="compositionally biased region" description="Basic and acidic residues" evidence="1">
    <location>
        <begin position="9"/>
        <end position="28"/>
    </location>
</feature>
<dbReference type="Proteomes" id="UP000011115">
    <property type="component" value="Unassembled WGS sequence"/>
</dbReference>
<evidence type="ECO:0000256" key="1">
    <source>
        <dbReference type="SAM" id="MobiDB-lite"/>
    </source>
</evidence>
<evidence type="ECO:0000313" key="3">
    <source>
        <dbReference type="Proteomes" id="UP000011115"/>
    </source>
</evidence>
<protein>
    <recommendedName>
        <fullName evidence="4">Polyprotein protein</fullName>
    </recommendedName>
</protein>
<sequence>MLTPSSSTDIRHIEAEYTREEVDRRKTAPMDTSPEVNVDLKPTETSLPTPTSGSSGDDLENGESIPLAEMRETRQEETSDVTGLKTEVADFGKDVNYLKFTDFTSLLEATDDKDALETSAFPPVTTKDVRRNEAIVDESDDETDEEQIGI</sequence>
<dbReference type="Gramene" id="PGSC0003DMT400085140">
    <property type="protein sequence ID" value="PGSC0003DMT400085140"/>
    <property type="gene ID" value="PGSC0003DMG400034711"/>
</dbReference>
<feature type="region of interest" description="Disordered" evidence="1">
    <location>
        <begin position="1"/>
        <end position="82"/>
    </location>
</feature>
<dbReference type="EnsemblPlants" id="PGSC0003DMT400085140">
    <property type="protein sequence ID" value="PGSC0003DMT400085140"/>
    <property type="gene ID" value="PGSC0003DMG400034711"/>
</dbReference>
<accession>M1D8U5</accession>
<feature type="region of interest" description="Disordered" evidence="1">
    <location>
        <begin position="129"/>
        <end position="150"/>
    </location>
</feature>
<reference evidence="3" key="1">
    <citation type="journal article" date="2011" name="Nature">
        <title>Genome sequence and analysis of the tuber crop potato.</title>
        <authorList>
            <consortium name="The Potato Genome Sequencing Consortium"/>
        </authorList>
    </citation>
    <scope>NUCLEOTIDE SEQUENCE [LARGE SCALE GENOMIC DNA]</scope>
    <source>
        <strain evidence="3">cv. DM1-3 516 R44</strain>
    </source>
</reference>